<dbReference type="GO" id="GO:0050852">
    <property type="term" value="P:T cell receptor signaling pathway"/>
    <property type="evidence" value="ECO:0007669"/>
    <property type="project" value="TreeGrafter"/>
</dbReference>
<dbReference type="GO" id="GO:0009897">
    <property type="term" value="C:external side of plasma membrane"/>
    <property type="evidence" value="ECO:0007669"/>
    <property type="project" value="TreeGrafter"/>
</dbReference>
<evidence type="ECO:0000313" key="6">
    <source>
        <dbReference type="Ensembl" id="ENSNMLP00000008416.1"/>
    </source>
</evidence>
<reference evidence="6" key="1">
    <citation type="submission" date="2025-08" db="UniProtKB">
        <authorList>
            <consortium name="Ensembl"/>
        </authorList>
    </citation>
    <scope>IDENTIFICATION</scope>
</reference>
<evidence type="ECO:0000256" key="3">
    <source>
        <dbReference type="ARBA" id="ARBA00023319"/>
    </source>
</evidence>
<feature type="transmembrane region" description="Helical" evidence="4">
    <location>
        <begin position="12"/>
        <end position="34"/>
    </location>
</feature>
<dbReference type="InterPro" id="IPR053896">
    <property type="entry name" value="BTN3A2-like_Ig-C"/>
</dbReference>
<evidence type="ECO:0000313" key="7">
    <source>
        <dbReference type="Proteomes" id="UP000694523"/>
    </source>
</evidence>
<keyword evidence="2 4" id="KW-0472">Membrane</keyword>
<evidence type="ECO:0000256" key="1">
    <source>
        <dbReference type="ARBA" id="ARBA00004370"/>
    </source>
</evidence>
<name>A0A8C6WI11_9GOBI</name>
<dbReference type="GO" id="GO:0005102">
    <property type="term" value="F:signaling receptor binding"/>
    <property type="evidence" value="ECO:0007669"/>
    <property type="project" value="TreeGrafter"/>
</dbReference>
<keyword evidence="4" id="KW-0812">Transmembrane</keyword>
<dbReference type="Gene3D" id="2.60.40.10">
    <property type="entry name" value="Immunoglobulins"/>
    <property type="match status" value="2"/>
</dbReference>
<proteinExistence type="predicted"/>
<dbReference type="AlphaFoldDB" id="A0A8C6WI11"/>
<dbReference type="InterPro" id="IPR050504">
    <property type="entry name" value="IgSF_BTN/MOG"/>
</dbReference>
<dbReference type="InterPro" id="IPR013106">
    <property type="entry name" value="Ig_V-set"/>
</dbReference>
<reference evidence="6" key="2">
    <citation type="submission" date="2025-09" db="UniProtKB">
        <authorList>
            <consortium name="Ensembl"/>
        </authorList>
    </citation>
    <scope>IDENTIFICATION</scope>
</reference>
<evidence type="ECO:0000256" key="2">
    <source>
        <dbReference type="ARBA" id="ARBA00023136"/>
    </source>
</evidence>
<organism evidence="6 7">
    <name type="scientific">Neogobius melanostomus</name>
    <name type="common">round goby</name>
    <dbReference type="NCBI Taxonomy" id="47308"/>
    <lineage>
        <taxon>Eukaryota</taxon>
        <taxon>Metazoa</taxon>
        <taxon>Chordata</taxon>
        <taxon>Craniata</taxon>
        <taxon>Vertebrata</taxon>
        <taxon>Euteleostomi</taxon>
        <taxon>Actinopterygii</taxon>
        <taxon>Neopterygii</taxon>
        <taxon>Teleostei</taxon>
        <taxon>Neoteleostei</taxon>
        <taxon>Acanthomorphata</taxon>
        <taxon>Gobiaria</taxon>
        <taxon>Gobiiformes</taxon>
        <taxon>Gobioidei</taxon>
        <taxon>Gobiidae</taxon>
        <taxon>Benthophilinae</taxon>
        <taxon>Neogobiini</taxon>
        <taxon>Neogobius</taxon>
    </lineage>
</organism>
<dbReference type="PANTHER" id="PTHR24100">
    <property type="entry name" value="BUTYROPHILIN"/>
    <property type="match status" value="1"/>
</dbReference>
<dbReference type="InterPro" id="IPR007110">
    <property type="entry name" value="Ig-like_dom"/>
</dbReference>
<keyword evidence="7" id="KW-1185">Reference proteome</keyword>
<dbReference type="Ensembl" id="ENSNMLT00000009560.1">
    <property type="protein sequence ID" value="ENSNMLP00000008416.1"/>
    <property type="gene ID" value="ENSNMLG00000005963.1"/>
</dbReference>
<dbReference type="PROSITE" id="PS50835">
    <property type="entry name" value="IG_LIKE"/>
    <property type="match status" value="1"/>
</dbReference>
<keyword evidence="3" id="KW-0393">Immunoglobulin domain</keyword>
<evidence type="ECO:0000259" key="5">
    <source>
        <dbReference type="PROSITE" id="PS50835"/>
    </source>
</evidence>
<dbReference type="InterPro" id="IPR013783">
    <property type="entry name" value="Ig-like_fold"/>
</dbReference>
<accession>A0A8C6WI11</accession>
<dbReference type="GO" id="GO:0001817">
    <property type="term" value="P:regulation of cytokine production"/>
    <property type="evidence" value="ECO:0007669"/>
    <property type="project" value="TreeGrafter"/>
</dbReference>
<dbReference type="InterPro" id="IPR036179">
    <property type="entry name" value="Ig-like_dom_sf"/>
</dbReference>
<dbReference type="Proteomes" id="UP000694523">
    <property type="component" value="Unplaced"/>
</dbReference>
<protein>
    <recommendedName>
        <fullName evidence="5">Ig-like domain-containing protein</fullName>
    </recommendedName>
</protein>
<comment type="subcellular location">
    <subcellularLocation>
        <location evidence="1">Membrane</location>
    </subcellularLocation>
</comment>
<dbReference type="Pfam" id="PF22705">
    <property type="entry name" value="C2-set_3"/>
    <property type="match status" value="1"/>
</dbReference>
<keyword evidence="4" id="KW-1133">Transmembrane helix</keyword>
<evidence type="ECO:0000256" key="4">
    <source>
        <dbReference type="SAM" id="Phobius"/>
    </source>
</evidence>
<sequence>LCHIYDAFLTLYVAFLLLFCCVFILIYALFLTLFCRFSQEALDLGNVELEKMCSVQVGVKRFHLYELRAQYWLYFNRTSLSEHLSRGDASLLISQVSLKDQGTFRCSTVSSRGQQRHSLELTVFAPVLEVFVYLNGQQLLCVSEGIYPEPSVVWTPSTEDSTRVTKSEQGLFSVISSVIVSDSEDKHICNISTAHSWRRAAVSIKKQTSNFVPNYFNFRKTKICTLHIIPIGGAIAPNLNFSK</sequence>
<feature type="domain" description="Ig-like" evidence="5">
    <location>
        <begin position="126"/>
        <end position="205"/>
    </location>
</feature>
<dbReference type="SUPFAM" id="SSF48726">
    <property type="entry name" value="Immunoglobulin"/>
    <property type="match status" value="2"/>
</dbReference>
<dbReference type="Pfam" id="PF07686">
    <property type="entry name" value="V-set"/>
    <property type="match status" value="1"/>
</dbReference>